<dbReference type="Pfam" id="PF00990">
    <property type="entry name" value="GGDEF"/>
    <property type="match status" value="1"/>
</dbReference>
<dbReference type="Gene3D" id="3.30.70.270">
    <property type="match status" value="1"/>
</dbReference>
<dbReference type="Pfam" id="PF11845">
    <property type="entry name" value="Tll0287-like"/>
    <property type="match status" value="1"/>
</dbReference>
<dbReference type="EMBL" id="CP009788">
    <property type="protein sequence ID" value="AJE03860.1"/>
    <property type="molecule type" value="Genomic_DNA"/>
</dbReference>
<dbReference type="HOGENOM" id="CLU_033810_1_0_7"/>
<dbReference type="PANTHER" id="PTHR45138:SF9">
    <property type="entry name" value="DIGUANYLATE CYCLASE DGCM-RELATED"/>
    <property type="match status" value="1"/>
</dbReference>
<dbReference type="STRING" id="345632.GPICK_11290"/>
<dbReference type="InterPro" id="IPR043128">
    <property type="entry name" value="Rev_trsase/Diguanyl_cyclase"/>
</dbReference>
<dbReference type="GO" id="GO:0052621">
    <property type="term" value="F:diguanylate cyclase activity"/>
    <property type="evidence" value="ECO:0007669"/>
    <property type="project" value="UniProtKB-EC"/>
</dbReference>
<dbReference type="NCBIfam" id="TIGR00254">
    <property type="entry name" value="GGDEF"/>
    <property type="match status" value="1"/>
</dbReference>
<evidence type="ECO:0000313" key="6">
    <source>
        <dbReference type="Proteomes" id="UP000057609"/>
    </source>
</evidence>
<protein>
    <recommendedName>
        <fullName evidence="1">diguanylate cyclase</fullName>
        <ecNumber evidence="1">2.7.7.65</ecNumber>
    </recommendedName>
</protein>
<feature type="transmembrane region" description="Helical" evidence="3">
    <location>
        <begin position="20"/>
        <end position="40"/>
    </location>
</feature>
<dbReference type="InterPro" id="IPR021796">
    <property type="entry name" value="Tll0287-like_dom"/>
</dbReference>
<reference evidence="5 6" key="1">
    <citation type="journal article" date="2015" name="Genome Announc.">
        <title>Complete Genome of Geobacter pickeringii G13T, a Metal-Reducing Isolate from Sedimentary Kaolin Deposits.</title>
        <authorList>
            <person name="Badalamenti J.P."/>
            <person name="Bond D.R."/>
        </authorList>
    </citation>
    <scope>NUCLEOTIDE SEQUENCE [LARGE SCALE GENOMIC DNA]</scope>
    <source>
        <strain evidence="5 6">G13</strain>
    </source>
</reference>
<keyword evidence="3" id="KW-0472">Membrane</keyword>
<keyword evidence="3" id="KW-0812">Transmembrane</keyword>
<evidence type="ECO:0000256" key="1">
    <source>
        <dbReference type="ARBA" id="ARBA00012528"/>
    </source>
</evidence>
<dbReference type="AlphaFoldDB" id="A0A0B5BHB3"/>
<evidence type="ECO:0000256" key="2">
    <source>
        <dbReference type="ARBA" id="ARBA00034247"/>
    </source>
</evidence>
<evidence type="ECO:0000259" key="4">
    <source>
        <dbReference type="PROSITE" id="PS50887"/>
    </source>
</evidence>
<feature type="domain" description="GGDEF" evidence="4">
    <location>
        <begin position="288"/>
        <end position="419"/>
    </location>
</feature>
<comment type="catalytic activity">
    <reaction evidence="2">
        <text>2 GTP = 3',3'-c-di-GMP + 2 diphosphate</text>
        <dbReference type="Rhea" id="RHEA:24898"/>
        <dbReference type="ChEBI" id="CHEBI:33019"/>
        <dbReference type="ChEBI" id="CHEBI:37565"/>
        <dbReference type="ChEBI" id="CHEBI:58805"/>
        <dbReference type="EC" id="2.7.7.65"/>
    </reaction>
</comment>
<dbReference type="KEGG" id="gpi:GPICK_11290"/>
<keyword evidence="3" id="KW-1133">Transmembrane helix</keyword>
<dbReference type="SMART" id="SM00267">
    <property type="entry name" value="GGDEF"/>
    <property type="match status" value="1"/>
</dbReference>
<dbReference type="Proteomes" id="UP000057609">
    <property type="component" value="Chromosome"/>
</dbReference>
<sequence>MLPELWPKPFKHFDQVRVFLVTVCAVISLFVFTIASFLSFRNSELLLRRLRDQANNYADLILQMKAWNASYGGVYVEKRRESDTNPYLSRLGKEPEFRDLRGRVFSLRNHAVMVKELSQRFAAREGTRFRPVSLNPIDPENAPDPFEREALLRFEQGAPEAYRLERDDGIPPRFRFIHPLPADASCLECHPTAVGRLIGAISVTIPAATALRETDKNNTLIMVSSLGIVALLIGITYFLTWRLVVGLDTIQHRLKKLASTDELTGLANRRTIMQRLEEESQRARRLGEPLCVTIFDLDHFKGINDTYGHPFGDFTLKRVAETMRGALRSYDILGRIGGEEFILISVETTLDEAIVQADRVRERVGEESISDGSREVRITVSAGVTTVADGDETISTIMRRADAALYQAKQEGRNRVRSG</sequence>
<dbReference type="InterPro" id="IPR029787">
    <property type="entry name" value="Nucleotide_cyclase"/>
</dbReference>
<evidence type="ECO:0000256" key="3">
    <source>
        <dbReference type="SAM" id="Phobius"/>
    </source>
</evidence>
<dbReference type="InterPro" id="IPR050469">
    <property type="entry name" value="Diguanylate_Cyclase"/>
</dbReference>
<accession>A0A0B5BHB3</accession>
<dbReference type="SUPFAM" id="SSF55073">
    <property type="entry name" value="Nucleotide cyclase"/>
    <property type="match status" value="1"/>
</dbReference>
<dbReference type="PROSITE" id="PS50887">
    <property type="entry name" value="GGDEF"/>
    <property type="match status" value="1"/>
</dbReference>
<feature type="transmembrane region" description="Helical" evidence="3">
    <location>
        <begin position="220"/>
        <end position="244"/>
    </location>
</feature>
<evidence type="ECO:0000313" key="5">
    <source>
        <dbReference type="EMBL" id="AJE03860.1"/>
    </source>
</evidence>
<organism evidence="5 6">
    <name type="scientific">Geobacter pickeringii</name>
    <dbReference type="NCBI Taxonomy" id="345632"/>
    <lineage>
        <taxon>Bacteria</taxon>
        <taxon>Pseudomonadati</taxon>
        <taxon>Thermodesulfobacteriota</taxon>
        <taxon>Desulfuromonadia</taxon>
        <taxon>Geobacterales</taxon>
        <taxon>Geobacteraceae</taxon>
        <taxon>Geobacter</taxon>
    </lineage>
</organism>
<dbReference type="RefSeq" id="WP_039743279.1">
    <property type="nucleotide sequence ID" value="NZ_CP009788.1"/>
</dbReference>
<dbReference type="OrthoDB" id="9812260at2"/>
<gene>
    <name evidence="5" type="ORF">GPICK_11290</name>
</gene>
<dbReference type="EC" id="2.7.7.65" evidence="1"/>
<name>A0A0B5BHB3_9BACT</name>
<keyword evidence="6" id="KW-1185">Reference proteome</keyword>
<dbReference type="PANTHER" id="PTHR45138">
    <property type="entry name" value="REGULATORY COMPONENTS OF SENSORY TRANSDUCTION SYSTEM"/>
    <property type="match status" value="1"/>
</dbReference>
<dbReference type="InterPro" id="IPR000160">
    <property type="entry name" value="GGDEF_dom"/>
</dbReference>
<dbReference type="FunFam" id="3.30.70.270:FF:000001">
    <property type="entry name" value="Diguanylate cyclase domain protein"/>
    <property type="match status" value="1"/>
</dbReference>
<dbReference type="CDD" id="cd01949">
    <property type="entry name" value="GGDEF"/>
    <property type="match status" value="1"/>
</dbReference>
<proteinExistence type="predicted"/>